<dbReference type="Proteomes" id="UP000316562">
    <property type="component" value="Unassembled WGS sequence"/>
</dbReference>
<dbReference type="AlphaFoldDB" id="A0A519BF21"/>
<feature type="binding site" evidence="6">
    <location>
        <begin position="141"/>
        <end position="142"/>
    </location>
    <ligand>
        <name>NAD(+)</name>
        <dbReference type="ChEBI" id="CHEBI:57540"/>
    </ligand>
</feature>
<dbReference type="EMBL" id="SGBC01000003">
    <property type="protein sequence ID" value="RZD15863.1"/>
    <property type="molecule type" value="Genomic_DNA"/>
</dbReference>
<dbReference type="HAMAP" id="MF_00361">
    <property type="entry name" value="NAD_kinase"/>
    <property type="match status" value="1"/>
</dbReference>
<dbReference type="EC" id="2.7.1.23" evidence="6"/>
<gene>
    <name evidence="6" type="primary">nadK</name>
    <name evidence="7" type="ORF">EVJ46_06595</name>
</gene>
<comment type="similarity">
    <text evidence="6">Belongs to the NAD kinase family.</text>
</comment>
<evidence type="ECO:0000256" key="3">
    <source>
        <dbReference type="ARBA" id="ARBA00022857"/>
    </source>
</evidence>
<protein>
    <recommendedName>
        <fullName evidence="6">NAD kinase</fullName>
        <ecNumber evidence="6">2.7.1.23</ecNumber>
    </recommendedName>
    <alternativeName>
        <fullName evidence="6">ATP-dependent NAD kinase</fullName>
    </alternativeName>
</protein>
<comment type="cofactor">
    <cofactor evidence="6">
        <name>a divalent metal cation</name>
        <dbReference type="ChEBI" id="CHEBI:60240"/>
    </cofactor>
</comment>
<evidence type="ECO:0000256" key="2">
    <source>
        <dbReference type="ARBA" id="ARBA00022777"/>
    </source>
</evidence>
<dbReference type="SUPFAM" id="SSF111331">
    <property type="entry name" value="NAD kinase/diacylglycerol kinase-like"/>
    <property type="match status" value="1"/>
</dbReference>
<dbReference type="InterPro" id="IPR017438">
    <property type="entry name" value="ATP-NAD_kinase_N"/>
</dbReference>
<dbReference type="GO" id="GO:0005524">
    <property type="term" value="F:ATP binding"/>
    <property type="evidence" value="ECO:0007669"/>
    <property type="project" value="UniProtKB-KW"/>
</dbReference>
<evidence type="ECO:0000256" key="1">
    <source>
        <dbReference type="ARBA" id="ARBA00022679"/>
    </source>
</evidence>
<dbReference type="PANTHER" id="PTHR20275:SF0">
    <property type="entry name" value="NAD KINASE"/>
    <property type="match status" value="1"/>
</dbReference>
<keyword evidence="3 6" id="KW-0521">NADP</keyword>
<dbReference type="GO" id="GO:0003951">
    <property type="term" value="F:NAD+ kinase activity"/>
    <property type="evidence" value="ECO:0007669"/>
    <property type="project" value="UniProtKB-UniRule"/>
</dbReference>
<keyword evidence="2 6" id="KW-0418">Kinase</keyword>
<feature type="active site" description="Proton acceptor" evidence="6">
    <location>
        <position position="67"/>
    </location>
</feature>
<proteinExistence type="inferred from homology"/>
<comment type="function">
    <text evidence="6">Involved in the regulation of the intracellular balance of NAD and NADP, and is a key enzyme in the biosynthesis of NADP. Catalyzes specifically the phosphorylation on 2'-hydroxyl of the adenosine moiety of NAD to yield NADP.</text>
</comment>
<dbReference type="GO" id="GO:0005737">
    <property type="term" value="C:cytoplasm"/>
    <property type="evidence" value="ECO:0007669"/>
    <property type="project" value="UniProtKB-SubCell"/>
</dbReference>
<evidence type="ECO:0000256" key="5">
    <source>
        <dbReference type="ARBA" id="ARBA00047925"/>
    </source>
</evidence>
<dbReference type="GO" id="GO:0046872">
    <property type="term" value="F:metal ion binding"/>
    <property type="evidence" value="ECO:0007669"/>
    <property type="project" value="UniProtKB-UniRule"/>
</dbReference>
<feature type="binding site" evidence="6">
    <location>
        <position position="171"/>
    </location>
    <ligand>
        <name>NAD(+)</name>
        <dbReference type="ChEBI" id="CHEBI:57540"/>
    </ligand>
</feature>
<organism evidence="7 8">
    <name type="scientific">Acididesulfobacter guangdongensis</name>
    <dbReference type="NCBI Taxonomy" id="2597225"/>
    <lineage>
        <taxon>Bacteria</taxon>
        <taxon>Deltaproteobacteria</taxon>
        <taxon>Candidatus Acidulodesulfobacterales</taxon>
        <taxon>Candidatus Acididesulfobacter</taxon>
    </lineage>
</organism>
<evidence type="ECO:0000256" key="6">
    <source>
        <dbReference type="HAMAP-Rule" id="MF_00361"/>
    </source>
</evidence>
<dbReference type="InterPro" id="IPR017437">
    <property type="entry name" value="ATP-NAD_kinase_PpnK-typ_C"/>
</dbReference>
<dbReference type="InterPro" id="IPR002504">
    <property type="entry name" value="NADK"/>
</dbReference>
<dbReference type="GO" id="GO:0019674">
    <property type="term" value="P:NAD+ metabolic process"/>
    <property type="evidence" value="ECO:0007669"/>
    <property type="project" value="InterPro"/>
</dbReference>
<keyword evidence="6" id="KW-0067">ATP-binding</keyword>
<dbReference type="Gene3D" id="2.60.200.30">
    <property type="entry name" value="Probable inorganic polyphosphate/atp-NAD kinase, domain 2"/>
    <property type="match status" value="1"/>
</dbReference>
<feature type="binding site" evidence="6">
    <location>
        <begin position="67"/>
        <end position="68"/>
    </location>
    <ligand>
        <name>NAD(+)</name>
        <dbReference type="ChEBI" id="CHEBI:57540"/>
    </ligand>
</feature>
<evidence type="ECO:0000313" key="7">
    <source>
        <dbReference type="EMBL" id="RZD15863.1"/>
    </source>
</evidence>
<name>A0A519BF21_ACIG2</name>
<dbReference type="Pfam" id="PF01513">
    <property type="entry name" value="NAD_kinase"/>
    <property type="match status" value="1"/>
</dbReference>
<keyword evidence="1 6" id="KW-0808">Transferase</keyword>
<accession>A0A519BF21</accession>
<keyword evidence="4 6" id="KW-0520">NAD</keyword>
<comment type="caution">
    <text evidence="6">Lacks conserved residue(s) required for the propagation of feature annotation.</text>
</comment>
<comment type="caution">
    <text evidence="7">The sequence shown here is derived from an EMBL/GenBank/DDBJ whole genome shotgun (WGS) entry which is preliminary data.</text>
</comment>
<comment type="catalytic activity">
    <reaction evidence="5 6">
        <text>NAD(+) + ATP = ADP + NADP(+) + H(+)</text>
        <dbReference type="Rhea" id="RHEA:18629"/>
        <dbReference type="ChEBI" id="CHEBI:15378"/>
        <dbReference type="ChEBI" id="CHEBI:30616"/>
        <dbReference type="ChEBI" id="CHEBI:57540"/>
        <dbReference type="ChEBI" id="CHEBI:58349"/>
        <dbReference type="ChEBI" id="CHEBI:456216"/>
        <dbReference type="EC" id="2.7.1.23"/>
    </reaction>
</comment>
<reference evidence="7 8" key="1">
    <citation type="journal article" date="2019" name="ISME J.">
        <title>Insights into ecological role of a new deltaproteobacterial order Candidatus Acidulodesulfobacterales by metagenomics and metatranscriptomics.</title>
        <authorList>
            <person name="Tan S."/>
            <person name="Liu J."/>
            <person name="Fang Y."/>
            <person name="Hedlund B.P."/>
            <person name="Lian Z.H."/>
            <person name="Huang L.Y."/>
            <person name="Li J.T."/>
            <person name="Huang L.N."/>
            <person name="Li W.J."/>
            <person name="Jiang H.C."/>
            <person name="Dong H.L."/>
            <person name="Shu W.S."/>
        </authorList>
    </citation>
    <scope>NUCLEOTIDE SEQUENCE [LARGE SCALE GENOMIC DNA]</scope>
    <source>
        <strain evidence="7">AP2</strain>
    </source>
</reference>
<feature type="binding site" evidence="6">
    <location>
        <position position="154"/>
    </location>
    <ligand>
        <name>NAD(+)</name>
        <dbReference type="ChEBI" id="CHEBI:57540"/>
    </ligand>
</feature>
<sequence length="283" mass="31717">MLSKEFNKNIKKVLISYKKDAQEAYNAAVFISELIEDKNIKTVIRPSMDISPADLIDTGLVIVLGGDGTLLITFGSVFPLEIPMIGIDFGSLGFLVEISDNNKTEAIEKFFDGTLEFRERIALDITVRRNGGGIINYVALNEAVIAREQSIHARIINIKVCINGIWVNDYRLDGLIVSTPTGSTAYSLAAGGPIVFPDLEAFIITPICPHMLSNRPLMINSNELLRIRFAPQDNKLFISVDGRDGIRLEDGDEIYIKRHQTKFYLAASFNMSYWDILRAKLRW</sequence>
<dbReference type="GO" id="GO:0006741">
    <property type="term" value="P:NADP+ biosynthetic process"/>
    <property type="evidence" value="ECO:0007669"/>
    <property type="project" value="UniProtKB-UniRule"/>
</dbReference>
<dbReference type="PANTHER" id="PTHR20275">
    <property type="entry name" value="NAD KINASE"/>
    <property type="match status" value="1"/>
</dbReference>
<feature type="binding site" evidence="6">
    <location>
        <position position="173"/>
    </location>
    <ligand>
        <name>NAD(+)</name>
        <dbReference type="ChEBI" id="CHEBI:57540"/>
    </ligand>
</feature>
<dbReference type="Gene3D" id="3.40.50.10330">
    <property type="entry name" value="Probable inorganic polyphosphate/atp-NAD kinase, domain 1"/>
    <property type="match status" value="1"/>
</dbReference>
<keyword evidence="6" id="KW-0547">Nucleotide-binding</keyword>
<dbReference type="InterPro" id="IPR016064">
    <property type="entry name" value="NAD/diacylglycerol_kinase_sf"/>
</dbReference>
<evidence type="ECO:0000313" key="8">
    <source>
        <dbReference type="Proteomes" id="UP000316562"/>
    </source>
</evidence>
<keyword evidence="6" id="KW-0963">Cytoplasm</keyword>
<dbReference type="GO" id="GO:0051287">
    <property type="term" value="F:NAD binding"/>
    <property type="evidence" value="ECO:0007669"/>
    <property type="project" value="UniProtKB-ARBA"/>
</dbReference>
<comment type="subcellular location">
    <subcellularLocation>
        <location evidence="6">Cytoplasm</location>
    </subcellularLocation>
</comment>
<dbReference type="Pfam" id="PF20143">
    <property type="entry name" value="NAD_kinase_C"/>
    <property type="match status" value="1"/>
</dbReference>
<evidence type="ECO:0000256" key="4">
    <source>
        <dbReference type="ARBA" id="ARBA00023027"/>
    </source>
</evidence>